<keyword evidence="2" id="KW-1185">Reference proteome</keyword>
<sequence length="79" mass="9062">MTMDELMAMLSGVGADFQFIEQDSPILFTSDAKKIFQYYKATPTFILENENGLMACIVSSRHGRLDRENMKKRFGYLSL</sequence>
<evidence type="ECO:0008006" key="3">
    <source>
        <dbReference type="Google" id="ProtNLM"/>
    </source>
</evidence>
<accession>C3X930</accession>
<dbReference type="STRING" id="847.BRW83_1492"/>
<dbReference type="HOGENOM" id="CLU_2602654_0_0_4"/>
<dbReference type="Proteomes" id="UP000005089">
    <property type="component" value="Unassembled WGS sequence"/>
</dbReference>
<name>C3X930_OXAFO</name>
<proteinExistence type="predicted"/>
<evidence type="ECO:0000313" key="1">
    <source>
        <dbReference type="EMBL" id="EEO29706.1"/>
    </source>
</evidence>
<organism evidence="1 2">
    <name type="scientific">Oxalobacter formigenes OXCC13</name>
    <dbReference type="NCBI Taxonomy" id="556269"/>
    <lineage>
        <taxon>Bacteria</taxon>
        <taxon>Pseudomonadati</taxon>
        <taxon>Pseudomonadota</taxon>
        <taxon>Betaproteobacteria</taxon>
        <taxon>Burkholderiales</taxon>
        <taxon>Oxalobacteraceae</taxon>
        <taxon>Oxalobacter</taxon>
    </lineage>
</organism>
<dbReference type="AlphaFoldDB" id="C3X930"/>
<gene>
    <name evidence="1" type="ORF">OFBG_00734</name>
</gene>
<dbReference type="EMBL" id="GG658170">
    <property type="protein sequence ID" value="EEO29706.1"/>
    <property type="molecule type" value="Genomic_DNA"/>
</dbReference>
<protein>
    <recommendedName>
        <fullName evidence="3">YbaK/aminoacyl-tRNA synthetase-associated domain-containing protein</fullName>
    </recommendedName>
</protein>
<reference evidence="1 2" key="1">
    <citation type="submission" date="2009-02" db="EMBL/GenBank/DDBJ databases">
        <title>The Genome Sequence of Oxalobacter formigenes OXCC13.</title>
        <authorList>
            <consortium name="The Broad Institute Genome Sequencing Platform"/>
            <person name="Ward D."/>
            <person name="Young S.K."/>
            <person name="Kodira C.D."/>
            <person name="Zeng Q."/>
            <person name="Koehrsen M."/>
            <person name="Alvarado L."/>
            <person name="Berlin A."/>
            <person name="Borenstein D."/>
            <person name="Chen Z."/>
            <person name="Engels R."/>
            <person name="Freedman E."/>
            <person name="Gellesch M."/>
            <person name="Goldberg J."/>
            <person name="Griggs A."/>
            <person name="Gujja S."/>
            <person name="Heiman D."/>
            <person name="Hepburn T."/>
            <person name="Howarth C."/>
            <person name="Jen D."/>
            <person name="Larson L."/>
            <person name="Lewis B."/>
            <person name="Mehta T."/>
            <person name="Park D."/>
            <person name="Pearson M."/>
            <person name="Roberts A."/>
            <person name="Saif S."/>
            <person name="Shea T."/>
            <person name="Shenoy N."/>
            <person name="Sisk P."/>
            <person name="Stolte C."/>
            <person name="Sykes S."/>
            <person name="Walk T."/>
            <person name="White J."/>
            <person name="Yandava C."/>
            <person name="Allison M.J."/>
            <person name="Lander E."/>
            <person name="Nusbaum C."/>
            <person name="Galagan J."/>
            <person name="Birren B."/>
        </authorList>
    </citation>
    <scope>NUCLEOTIDE SEQUENCE [LARGE SCALE GENOMIC DNA]</scope>
    <source>
        <strain evidence="1 2">OXCC13</strain>
    </source>
</reference>
<evidence type="ECO:0000313" key="2">
    <source>
        <dbReference type="Proteomes" id="UP000005089"/>
    </source>
</evidence>